<dbReference type="Proteomes" id="UP000019335">
    <property type="component" value="Chromosome 1"/>
</dbReference>
<dbReference type="EMBL" id="AZIL01000025">
    <property type="protein sequence ID" value="EWM30612.1"/>
    <property type="molecule type" value="Genomic_DNA"/>
</dbReference>
<keyword evidence="3" id="KW-1185">Reference proteome</keyword>
<dbReference type="AlphaFoldDB" id="W7TX35"/>
<accession>W7TX35</accession>
<name>W7TX35_9STRA</name>
<protein>
    <submittedName>
        <fullName evidence="2">Uncharacterized protein</fullName>
    </submittedName>
</protein>
<evidence type="ECO:0000313" key="2">
    <source>
        <dbReference type="EMBL" id="EWM30612.1"/>
    </source>
</evidence>
<comment type="caution">
    <text evidence="2">The sequence shown here is derived from an EMBL/GenBank/DDBJ whole genome shotgun (WGS) entry which is preliminary data.</text>
</comment>
<gene>
    <name evidence="2" type="ORF">Naga_100129g4</name>
</gene>
<sequence>MDEGREGGREGGGEGGGEGGSERDPSTPARGNHAPFGFTLSAQLARQPSTRLRIRQGSLLGSSPSGRTATCLTTLALPAAGNSGEIGAPVSARTTDPTAIVSFFLPGVRPKWKRFLEEGLGKVQFIRYLIKLRRRRGCDVRWRVWGIKTLILKVILFRPGQAAAAASVHALGRGIGNGWLTTRDLGVLPACTRHSTWEGFNVKTKSASKGAEPSG</sequence>
<feature type="region of interest" description="Disordered" evidence="1">
    <location>
        <begin position="1"/>
        <end position="35"/>
    </location>
</feature>
<proteinExistence type="predicted"/>
<feature type="compositionally biased region" description="Basic and acidic residues" evidence="1">
    <location>
        <begin position="1"/>
        <end position="12"/>
    </location>
</feature>
<reference evidence="2 3" key="1">
    <citation type="journal article" date="2014" name="Mol. Plant">
        <title>Chromosome Scale Genome Assembly and Transcriptome Profiling of Nannochloropsis gaditana in Nitrogen Depletion.</title>
        <authorList>
            <person name="Corteggiani Carpinelli E."/>
            <person name="Telatin A."/>
            <person name="Vitulo N."/>
            <person name="Forcato C."/>
            <person name="D'Angelo M."/>
            <person name="Schiavon R."/>
            <person name="Vezzi A."/>
            <person name="Giacometti G.M."/>
            <person name="Morosinotto T."/>
            <person name="Valle G."/>
        </authorList>
    </citation>
    <scope>NUCLEOTIDE SEQUENCE [LARGE SCALE GENOMIC DNA]</scope>
    <source>
        <strain evidence="2 3">B-31</strain>
    </source>
</reference>
<evidence type="ECO:0000256" key="1">
    <source>
        <dbReference type="SAM" id="MobiDB-lite"/>
    </source>
</evidence>
<organism evidence="2 3">
    <name type="scientific">Nannochloropsis gaditana</name>
    <dbReference type="NCBI Taxonomy" id="72520"/>
    <lineage>
        <taxon>Eukaryota</taxon>
        <taxon>Sar</taxon>
        <taxon>Stramenopiles</taxon>
        <taxon>Ochrophyta</taxon>
        <taxon>Eustigmatophyceae</taxon>
        <taxon>Eustigmatales</taxon>
        <taxon>Monodopsidaceae</taxon>
        <taxon>Nannochloropsis</taxon>
    </lineage>
</organism>
<evidence type="ECO:0000313" key="3">
    <source>
        <dbReference type="Proteomes" id="UP000019335"/>
    </source>
</evidence>